<sequence>MEKKKVLVWETLATVSGGQKMTLTVMDMLSDIFEFCCLIPAEGIMAEELRKRNIPYILMGDQTLPTGIKGKRVIFRYGWMSVKNIWKSLRVIYRYRPDILYAPGPAALPWSAVCGMLFHKPVIWHLHHIFLDGATKKLLNICSSWKSVRKIIAVSNCVGKQIVDEGAHKKVEVIYNPVDVEKYANGDAAKIVSEIEAKLGRKIQGDI</sequence>
<dbReference type="EMBL" id="JACRTJ010000006">
    <property type="protein sequence ID" value="MBC8598143.1"/>
    <property type="molecule type" value="Genomic_DNA"/>
</dbReference>
<proteinExistence type="predicted"/>
<gene>
    <name evidence="2" type="ORF">H8708_02705</name>
</gene>
<protein>
    <submittedName>
        <fullName evidence="2">Glycosyltransferase</fullName>
    </submittedName>
</protein>
<dbReference type="Gene3D" id="3.40.50.2000">
    <property type="entry name" value="Glycogen Phosphorylase B"/>
    <property type="match status" value="1"/>
</dbReference>
<dbReference type="RefSeq" id="WP_262426872.1">
    <property type="nucleotide sequence ID" value="NZ_JACRTJ010000006.1"/>
</dbReference>
<accession>A0ABR7NPU8</accession>
<dbReference type="Pfam" id="PF13439">
    <property type="entry name" value="Glyco_transf_4"/>
    <property type="match status" value="1"/>
</dbReference>
<keyword evidence="3" id="KW-1185">Reference proteome</keyword>
<feature type="domain" description="Glycosyltransferase subfamily 4-like N-terminal" evidence="1">
    <location>
        <begin position="70"/>
        <end position="182"/>
    </location>
</feature>
<evidence type="ECO:0000313" key="3">
    <source>
        <dbReference type="Proteomes" id="UP000647491"/>
    </source>
</evidence>
<organism evidence="2 3">
    <name type="scientific">Enterocloster hominis</name>
    <name type="common">ex Liu et al. 2021</name>
    <dbReference type="NCBI Taxonomy" id="2763663"/>
    <lineage>
        <taxon>Bacteria</taxon>
        <taxon>Bacillati</taxon>
        <taxon>Bacillota</taxon>
        <taxon>Clostridia</taxon>
        <taxon>Lachnospirales</taxon>
        <taxon>Lachnospiraceae</taxon>
        <taxon>Enterocloster</taxon>
    </lineage>
</organism>
<name>A0ABR7NPU8_9FIRM</name>
<evidence type="ECO:0000259" key="1">
    <source>
        <dbReference type="Pfam" id="PF13439"/>
    </source>
</evidence>
<dbReference type="InterPro" id="IPR028098">
    <property type="entry name" value="Glyco_trans_4-like_N"/>
</dbReference>
<dbReference type="Proteomes" id="UP000647491">
    <property type="component" value="Unassembled WGS sequence"/>
</dbReference>
<dbReference type="SUPFAM" id="SSF53756">
    <property type="entry name" value="UDP-Glycosyltransferase/glycogen phosphorylase"/>
    <property type="match status" value="1"/>
</dbReference>
<evidence type="ECO:0000313" key="2">
    <source>
        <dbReference type="EMBL" id="MBC8598143.1"/>
    </source>
</evidence>
<comment type="caution">
    <text evidence="2">The sequence shown here is derived from an EMBL/GenBank/DDBJ whole genome shotgun (WGS) entry which is preliminary data.</text>
</comment>
<reference evidence="2 3" key="1">
    <citation type="submission" date="2020-08" db="EMBL/GenBank/DDBJ databases">
        <title>Genome public.</title>
        <authorList>
            <person name="Liu C."/>
            <person name="Sun Q."/>
        </authorList>
    </citation>
    <scope>NUCLEOTIDE SEQUENCE [LARGE SCALE GENOMIC DNA]</scope>
    <source>
        <strain evidence="2 3">BX10</strain>
    </source>
</reference>